<gene>
    <name evidence="1" type="ORF">CQW23_02859</name>
</gene>
<dbReference type="AlphaFoldDB" id="A0A2G2XSM0"/>
<protein>
    <submittedName>
        <fullName evidence="1">Uncharacterized protein</fullName>
    </submittedName>
</protein>
<comment type="caution">
    <text evidence="1">The sequence shown here is derived from an EMBL/GenBank/DDBJ whole genome shotgun (WGS) entry which is preliminary data.</text>
</comment>
<proteinExistence type="predicted"/>
<name>A0A2G2XSM0_CAPBA</name>
<organism evidence="1 2">
    <name type="scientific">Capsicum baccatum</name>
    <name type="common">Peruvian pepper</name>
    <dbReference type="NCBI Taxonomy" id="33114"/>
    <lineage>
        <taxon>Eukaryota</taxon>
        <taxon>Viridiplantae</taxon>
        <taxon>Streptophyta</taxon>
        <taxon>Embryophyta</taxon>
        <taxon>Tracheophyta</taxon>
        <taxon>Spermatophyta</taxon>
        <taxon>Magnoliopsida</taxon>
        <taxon>eudicotyledons</taxon>
        <taxon>Gunneridae</taxon>
        <taxon>Pentapetalae</taxon>
        <taxon>asterids</taxon>
        <taxon>lamiids</taxon>
        <taxon>Solanales</taxon>
        <taxon>Solanaceae</taxon>
        <taxon>Solanoideae</taxon>
        <taxon>Capsiceae</taxon>
        <taxon>Capsicum</taxon>
    </lineage>
</organism>
<evidence type="ECO:0000313" key="2">
    <source>
        <dbReference type="Proteomes" id="UP000224567"/>
    </source>
</evidence>
<keyword evidence="2" id="KW-1185">Reference proteome</keyword>
<accession>A0A2G2XSM0</accession>
<sequence length="119" mass="13583">MILTSWLGSHRRFRRYVCLLLCSPFLLPLFCATFPILCVAEICYRLCYRQRRSLGKLAEGDGQLWCEGGEGSVDGGQEKLLLKRYLDDQLLLVIESVYNCGNEEEKDVEVTDSTSLLLQ</sequence>
<reference evidence="2" key="2">
    <citation type="journal article" date="2017" name="J. Anim. Genet.">
        <title>Multiple reference genome sequences of hot pepper reveal the massive evolution of plant disease resistance genes by retroduplication.</title>
        <authorList>
            <person name="Kim S."/>
            <person name="Park J."/>
            <person name="Yeom S.-I."/>
            <person name="Kim Y.-M."/>
            <person name="Seo E."/>
            <person name="Kim K.-T."/>
            <person name="Kim M.-S."/>
            <person name="Lee J.M."/>
            <person name="Cheong K."/>
            <person name="Shin H.-S."/>
            <person name="Kim S.-B."/>
            <person name="Han K."/>
            <person name="Lee J."/>
            <person name="Park M."/>
            <person name="Lee H.-A."/>
            <person name="Lee H.-Y."/>
            <person name="Lee Y."/>
            <person name="Oh S."/>
            <person name="Lee J.H."/>
            <person name="Choi E."/>
            <person name="Choi E."/>
            <person name="Lee S.E."/>
            <person name="Jeon J."/>
            <person name="Kim H."/>
            <person name="Choi G."/>
            <person name="Song H."/>
            <person name="Lee J."/>
            <person name="Lee S.-C."/>
            <person name="Kwon J.-K."/>
            <person name="Lee H.-Y."/>
            <person name="Koo N."/>
            <person name="Hong Y."/>
            <person name="Kim R.W."/>
            <person name="Kang W.-H."/>
            <person name="Huh J.H."/>
            <person name="Kang B.-C."/>
            <person name="Yang T.-J."/>
            <person name="Lee Y.-H."/>
            <person name="Bennetzen J.L."/>
            <person name="Choi D."/>
        </authorList>
    </citation>
    <scope>NUCLEOTIDE SEQUENCE [LARGE SCALE GENOMIC DNA]</scope>
    <source>
        <strain evidence="2">cv. PBC81</strain>
    </source>
</reference>
<dbReference type="Proteomes" id="UP000224567">
    <property type="component" value="Unassembled WGS sequence"/>
</dbReference>
<dbReference type="PANTHER" id="PTHR36322">
    <property type="entry name" value="TRANSMEMBRANE PROTEIN"/>
    <property type="match status" value="1"/>
</dbReference>
<evidence type="ECO:0000313" key="1">
    <source>
        <dbReference type="EMBL" id="PHT60496.1"/>
    </source>
</evidence>
<reference evidence="1 2" key="1">
    <citation type="journal article" date="2017" name="Genome Biol.">
        <title>New reference genome sequences of hot pepper reveal the massive evolution of plant disease-resistance genes by retroduplication.</title>
        <authorList>
            <person name="Kim S."/>
            <person name="Park J."/>
            <person name="Yeom S.I."/>
            <person name="Kim Y.M."/>
            <person name="Seo E."/>
            <person name="Kim K.T."/>
            <person name="Kim M.S."/>
            <person name="Lee J.M."/>
            <person name="Cheong K."/>
            <person name="Shin H.S."/>
            <person name="Kim S.B."/>
            <person name="Han K."/>
            <person name="Lee J."/>
            <person name="Park M."/>
            <person name="Lee H.A."/>
            <person name="Lee H.Y."/>
            <person name="Lee Y."/>
            <person name="Oh S."/>
            <person name="Lee J.H."/>
            <person name="Choi E."/>
            <person name="Choi E."/>
            <person name="Lee S.E."/>
            <person name="Jeon J."/>
            <person name="Kim H."/>
            <person name="Choi G."/>
            <person name="Song H."/>
            <person name="Lee J."/>
            <person name="Lee S.C."/>
            <person name="Kwon J.K."/>
            <person name="Lee H.Y."/>
            <person name="Koo N."/>
            <person name="Hong Y."/>
            <person name="Kim R.W."/>
            <person name="Kang W.H."/>
            <person name="Huh J.H."/>
            <person name="Kang B.C."/>
            <person name="Yang T.J."/>
            <person name="Lee Y.H."/>
            <person name="Bennetzen J.L."/>
            <person name="Choi D."/>
        </authorList>
    </citation>
    <scope>NUCLEOTIDE SEQUENCE [LARGE SCALE GENOMIC DNA]</scope>
    <source>
        <strain evidence="2">cv. PBC81</strain>
    </source>
</reference>
<dbReference type="EMBL" id="MLFT02000001">
    <property type="protein sequence ID" value="PHT60496.1"/>
    <property type="molecule type" value="Genomic_DNA"/>
</dbReference>
<dbReference type="OrthoDB" id="1723207at2759"/>
<dbReference type="PANTHER" id="PTHR36322:SF3">
    <property type="entry name" value="TRANSMEMBRANE PROTEIN"/>
    <property type="match status" value="1"/>
</dbReference>